<evidence type="ECO:0000313" key="7">
    <source>
        <dbReference type="EMBL" id="MEQ6292506.1"/>
    </source>
</evidence>
<evidence type="ECO:0000259" key="5">
    <source>
        <dbReference type="PROSITE" id="PS50885"/>
    </source>
</evidence>
<feature type="transmembrane region" description="Helical" evidence="1">
    <location>
        <begin position="178"/>
        <end position="197"/>
    </location>
</feature>
<evidence type="ECO:0000259" key="4">
    <source>
        <dbReference type="PROSITE" id="PS50883"/>
    </source>
</evidence>
<proteinExistence type="predicted"/>
<organism evidence="7 8">
    <name type="scientific">Vogesella oryzagri</name>
    <dbReference type="NCBI Taxonomy" id="3160864"/>
    <lineage>
        <taxon>Bacteria</taxon>
        <taxon>Pseudomonadati</taxon>
        <taxon>Pseudomonadota</taxon>
        <taxon>Betaproteobacteria</taxon>
        <taxon>Neisseriales</taxon>
        <taxon>Chromobacteriaceae</taxon>
        <taxon>Vogesella</taxon>
    </lineage>
</organism>
<comment type="caution">
    <text evidence="7">The sequence shown here is derived from an EMBL/GenBank/DDBJ whole genome shotgun (WGS) entry which is preliminary data.</text>
</comment>
<dbReference type="SMART" id="SM00091">
    <property type="entry name" value="PAS"/>
    <property type="match status" value="2"/>
</dbReference>
<dbReference type="PANTHER" id="PTHR44757:SF2">
    <property type="entry name" value="BIOFILM ARCHITECTURE MAINTENANCE PROTEIN MBAA"/>
    <property type="match status" value="1"/>
</dbReference>
<dbReference type="SUPFAM" id="SSF55785">
    <property type="entry name" value="PYP-like sensor domain (PAS domain)"/>
    <property type="match status" value="2"/>
</dbReference>
<keyword evidence="8" id="KW-1185">Reference proteome</keyword>
<feature type="domain" description="GGDEF" evidence="6">
    <location>
        <begin position="541"/>
        <end position="673"/>
    </location>
</feature>
<reference evidence="7" key="1">
    <citation type="submission" date="2024-06" db="EMBL/GenBank/DDBJ databases">
        <title>Genome sequence of Vogesella sp. MAHUQ-64.</title>
        <authorList>
            <person name="Huq M.A."/>
        </authorList>
    </citation>
    <scope>NUCLEOTIDE SEQUENCE</scope>
    <source>
        <strain evidence="7">MAHUQ-64</strain>
    </source>
</reference>
<dbReference type="CDD" id="cd01949">
    <property type="entry name" value="GGDEF"/>
    <property type="match status" value="1"/>
</dbReference>
<dbReference type="Gene3D" id="3.30.70.270">
    <property type="match status" value="1"/>
</dbReference>
<dbReference type="InterPro" id="IPR029787">
    <property type="entry name" value="Nucleotide_cyclase"/>
</dbReference>
<evidence type="ECO:0000256" key="1">
    <source>
        <dbReference type="SAM" id="Phobius"/>
    </source>
</evidence>
<protein>
    <submittedName>
        <fullName evidence="7">EAL domain-containing protein</fullName>
    </submittedName>
</protein>
<dbReference type="CDD" id="cd00130">
    <property type="entry name" value="PAS"/>
    <property type="match status" value="1"/>
</dbReference>
<dbReference type="Gene3D" id="3.20.20.450">
    <property type="entry name" value="EAL domain"/>
    <property type="match status" value="1"/>
</dbReference>
<dbReference type="PROSITE" id="PS50885">
    <property type="entry name" value="HAMP"/>
    <property type="match status" value="1"/>
</dbReference>
<sequence>MRLGSLKSQLVLIVAVMVVLTLGGAYLIGVSSRLDAEFADARRDGLQNVFRLSQYLLAESELHQEDIAQELAMLATDPRISQVLIADPQGIVRHALDRQQLGQELALQSWFDASLLQSLRSSRLGVVQVDRRQGSVLVGISYAPLERDVVRSKQRGIVLLRYDLNATAQQLRWQVLQVFVLPGVMLLLLVLLLSWLAQRYVAGPLGLLRAATLRYAKDGTLQPLPEVGVQEVRALFRAFNTLQQQLQDSLGMLEAQKQAASQLVQEREALLLAVPDLLFEMSPEGRYLQVWSNTARDSLSATREQLLGKLAHQVMPLDAADTVCLAIRQALQQGVSRGQRICLYLDCEARWFELSAARKDGPDGSGSCIVLSHDITIRKHAEDELQLWAQVFAAAHNGILVTDSFRNIVLINSAFTRITGYEQDDIVGRTPSVLSSGRHDEGFYRRMWQEITNRGYWQGEIWNRRKNGEIFPEWQSISAVRGEDGEVSHYISVFSDISSQKEAEQYIRRLAYFDSLTGLPNRALLQDHAAQALSLSRHDNTPLALMFIDLDRFKNINDTLGHSVGDQLLVEVGRRLLSLLQEKDTLTRLGGDEFIILLPETNESGAGHLAESVVRALSTPYYLSGYELISTPSIGIAMAPVDGSTLEELLRAADAAMYRAKAEGRSTFRFFTAQMQQRSAARLKLEAELRRALDKRELQLYYQPQCNMQGQLVGVEALLRWMHPELGVVSPAEFIPLAEESGLIVPIGMWVLQEAIGQMREWRERGIRVPAVAVNLSALQFRQPQLVEQVAQLLHEAALPAGCLELELTESVVLEDPDDALGLMERLHNLGVGLAIDDFGTGYSSLNYLRRFPVDRLKIDRSFVQDLEQGRGIAIVRAIVSLARSLGFVTIAEGVETTAQLEQLRRLHCDQVQGFLFARPMAVIQLEAWLQRHHVVGPDGEGWNFEI</sequence>
<name>A0ABV1M8Z3_9NEIS</name>
<dbReference type="Pfam" id="PF00563">
    <property type="entry name" value="EAL"/>
    <property type="match status" value="1"/>
</dbReference>
<dbReference type="InterPro" id="IPR000160">
    <property type="entry name" value="GGDEF_dom"/>
</dbReference>
<feature type="transmembrane region" description="Helical" evidence="1">
    <location>
        <begin position="6"/>
        <end position="28"/>
    </location>
</feature>
<dbReference type="Pfam" id="PF00990">
    <property type="entry name" value="GGDEF"/>
    <property type="match status" value="1"/>
</dbReference>
<dbReference type="CDD" id="cd01948">
    <property type="entry name" value="EAL"/>
    <property type="match status" value="1"/>
</dbReference>
<dbReference type="Pfam" id="PF08448">
    <property type="entry name" value="PAS_4"/>
    <property type="match status" value="1"/>
</dbReference>
<dbReference type="InterPro" id="IPR001610">
    <property type="entry name" value="PAC"/>
</dbReference>
<dbReference type="InterPro" id="IPR000700">
    <property type="entry name" value="PAS-assoc_C"/>
</dbReference>
<dbReference type="Pfam" id="PF13426">
    <property type="entry name" value="PAS_9"/>
    <property type="match status" value="1"/>
</dbReference>
<keyword evidence="1" id="KW-0472">Membrane</keyword>
<dbReference type="PROSITE" id="PS50883">
    <property type="entry name" value="EAL"/>
    <property type="match status" value="1"/>
</dbReference>
<dbReference type="InterPro" id="IPR013656">
    <property type="entry name" value="PAS_4"/>
</dbReference>
<dbReference type="InterPro" id="IPR000014">
    <property type="entry name" value="PAS"/>
</dbReference>
<dbReference type="Gene3D" id="3.30.450.20">
    <property type="entry name" value="PAS domain"/>
    <property type="match status" value="2"/>
</dbReference>
<feature type="domain" description="PAC" evidence="3">
    <location>
        <begin position="457"/>
        <end position="509"/>
    </location>
</feature>
<dbReference type="SUPFAM" id="SSF55073">
    <property type="entry name" value="Nucleotide cyclase"/>
    <property type="match status" value="1"/>
</dbReference>
<dbReference type="PROSITE" id="PS50887">
    <property type="entry name" value="GGDEF"/>
    <property type="match status" value="1"/>
</dbReference>
<dbReference type="SMART" id="SM00086">
    <property type="entry name" value="PAC"/>
    <property type="match status" value="1"/>
</dbReference>
<evidence type="ECO:0000313" key="8">
    <source>
        <dbReference type="Proteomes" id="UP001433638"/>
    </source>
</evidence>
<dbReference type="Gene3D" id="6.10.340.10">
    <property type="match status" value="1"/>
</dbReference>
<accession>A0ABV1M8Z3</accession>
<dbReference type="PROSITE" id="PS50112">
    <property type="entry name" value="PAS"/>
    <property type="match status" value="1"/>
</dbReference>
<dbReference type="PROSITE" id="PS50113">
    <property type="entry name" value="PAC"/>
    <property type="match status" value="1"/>
</dbReference>
<dbReference type="NCBIfam" id="TIGR00254">
    <property type="entry name" value="GGDEF"/>
    <property type="match status" value="1"/>
</dbReference>
<feature type="domain" description="PAS" evidence="2">
    <location>
        <begin position="384"/>
        <end position="430"/>
    </location>
</feature>
<dbReference type="Proteomes" id="UP001433638">
    <property type="component" value="Unassembled WGS sequence"/>
</dbReference>
<evidence type="ECO:0000259" key="2">
    <source>
        <dbReference type="PROSITE" id="PS50112"/>
    </source>
</evidence>
<dbReference type="InterPro" id="IPR003660">
    <property type="entry name" value="HAMP_dom"/>
</dbReference>
<gene>
    <name evidence="7" type="ORF">ABNW52_17980</name>
</gene>
<dbReference type="SMART" id="SM00052">
    <property type="entry name" value="EAL"/>
    <property type="match status" value="1"/>
</dbReference>
<dbReference type="SMART" id="SM00304">
    <property type="entry name" value="HAMP"/>
    <property type="match status" value="1"/>
</dbReference>
<dbReference type="InterPro" id="IPR035965">
    <property type="entry name" value="PAS-like_dom_sf"/>
</dbReference>
<dbReference type="SMART" id="SM00267">
    <property type="entry name" value="GGDEF"/>
    <property type="match status" value="1"/>
</dbReference>
<dbReference type="InterPro" id="IPR001633">
    <property type="entry name" value="EAL_dom"/>
</dbReference>
<evidence type="ECO:0000259" key="3">
    <source>
        <dbReference type="PROSITE" id="PS50113"/>
    </source>
</evidence>
<dbReference type="RefSeq" id="WP_349590894.1">
    <property type="nucleotide sequence ID" value="NZ_JBEFLD010000011.1"/>
</dbReference>
<evidence type="ECO:0000259" key="6">
    <source>
        <dbReference type="PROSITE" id="PS50887"/>
    </source>
</evidence>
<dbReference type="EMBL" id="JBEFLD010000011">
    <property type="protein sequence ID" value="MEQ6292506.1"/>
    <property type="molecule type" value="Genomic_DNA"/>
</dbReference>
<dbReference type="NCBIfam" id="TIGR00229">
    <property type="entry name" value="sensory_box"/>
    <property type="match status" value="1"/>
</dbReference>
<dbReference type="SUPFAM" id="SSF141868">
    <property type="entry name" value="EAL domain-like"/>
    <property type="match status" value="1"/>
</dbReference>
<dbReference type="InterPro" id="IPR043128">
    <property type="entry name" value="Rev_trsase/Diguanyl_cyclase"/>
</dbReference>
<feature type="domain" description="HAMP" evidence="5">
    <location>
        <begin position="199"/>
        <end position="251"/>
    </location>
</feature>
<keyword evidence="1" id="KW-1133">Transmembrane helix</keyword>
<feature type="domain" description="EAL" evidence="4">
    <location>
        <begin position="682"/>
        <end position="934"/>
    </location>
</feature>
<keyword evidence="1" id="KW-0812">Transmembrane</keyword>
<dbReference type="InterPro" id="IPR052155">
    <property type="entry name" value="Biofilm_reg_signaling"/>
</dbReference>
<dbReference type="InterPro" id="IPR035919">
    <property type="entry name" value="EAL_sf"/>
</dbReference>
<dbReference type="PANTHER" id="PTHR44757">
    <property type="entry name" value="DIGUANYLATE CYCLASE DGCP"/>
    <property type="match status" value="1"/>
</dbReference>